<dbReference type="InterPro" id="IPR036875">
    <property type="entry name" value="Znf_CCHC_sf"/>
</dbReference>
<sequence>MPPKRDSSQPPNAQGQPPGNSGQGQSQPQPFSYAQATGGGAPRPPFPPANFQPNPNAAAFAHRPNQDNTPVPTTFPPANNAGGQGAAWNRARQWSDTPASPRPDADGPAGYTPRGRGFDQDDHGGNFARRGSGDRGRANSRGGRGRGDRGGSRGNYRGLAPTSRGGCYKCGEFGHRAQDCQEANTAGASAPPRSPNPMVPFPTADARTLTGDALVTLSHTDLPSQHLILQCKVHETNNTTPETLVDEMHKRGLRVGLGSDGRNSEVLTNFLKVSQRPNFIFRSKTRTKLFYVKKKFEKEGLFNAIKARLPRLTSLNFWVTDFDLIWSTKPLFDDDDYRSSPPVINNVSGRNPDSLQPVSCLEAHIDFYKVLDLGRTVGQQFRDSTGRITGDDDPALLVRGLNTMITQYAHNSSDGNLFAKNANQFYDVRENFAIQHNRIVGYCGFYVSESPFKPGSTRSKGVKVLVSEAAAPGQSEAQRTKYITSIGSHLGHQTLTPSSGTTVFAHFSLPQYSNAALKPLDPAHFSINTGHDTRKKKPSKAAVQAGAPTEPEWWPPEHLTIMGHPPYRVQLSGNQTSKMLLMACKPPQDQISRITDGGLKLFGFSDDTFTRALQHDFGLQITPELAKIACRYIKPPVVQYGGSQVARVERASWNLIKLRLASTCDTEYVPVLDLTHLHPGNDDDVASQATGEGEESGLLPREFYPALQEQMDTLGMQAVVETFSATYKEDDTLAMNEDRMIEILTEVVSAYEVGEGSRSIHRSKLTVLIAMPSKNDDLYATIKRVAELKMGLKTVCCVAAKMSKWWQTKWQNGQQFREFNKFSAGQHCANIAVKINTKGECDNHRIKPDALRELFDDANKTIADAIVLGADVTHPMGHCAPGCPSVAAVVGSTDDHFAQFPGSMRLQQGRQEVITEFQLMVRERLVDWALRHNKTLPKKILIYRDGVSESYYEKIRESEIPMVQEAYDLAYVVLKKFHGGYQGKPTDKTPEFKVTFVVVSKRHNTRFYVPEDRQAQDTWQDKRGNFNGNVLPGCVVEETVTHPYTFDFYLQSHQPLKGTGRAGHYFVLTNGMQLSADRLQNITHAFCYNYARATRGVSYCGPAYYADRLCDRGRAYIRGWLTNGDDFHADFEKGADQKIEDFRDDVRNYLFNSDYYREMGKVTGSKYGDLERANPWHEALDNTMFYL</sequence>
<dbReference type="PROSITE" id="PS50158">
    <property type="entry name" value="ZF_CCHC"/>
    <property type="match status" value="1"/>
</dbReference>
<evidence type="ECO:0008006" key="7">
    <source>
        <dbReference type="Google" id="ProtNLM"/>
    </source>
</evidence>
<keyword evidence="1" id="KW-0479">Metal-binding</keyword>
<dbReference type="AlphaFoldDB" id="A0AAE1BZU0"/>
<feature type="compositionally biased region" description="Low complexity" evidence="2">
    <location>
        <begin position="78"/>
        <end position="92"/>
    </location>
</feature>
<dbReference type="Gene3D" id="4.10.60.10">
    <property type="entry name" value="Zinc finger, CCHC-type"/>
    <property type="match status" value="1"/>
</dbReference>
<proteinExistence type="predicted"/>
<dbReference type="GO" id="GO:0008270">
    <property type="term" value="F:zinc ion binding"/>
    <property type="evidence" value="ECO:0007669"/>
    <property type="project" value="UniProtKB-KW"/>
</dbReference>
<keyword evidence="1" id="KW-0863">Zinc-finger</keyword>
<feature type="domain" description="Piwi" evidence="4">
    <location>
        <begin position="766"/>
        <end position="1118"/>
    </location>
</feature>
<dbReference type="Pfam" id="PF02171">
    <property type="entry name" value="Piwi"/>
    <property type="match status" value="1"/>
</dbReference>
<dbReference type="SMART" id="SM00950">
    <property type="entry name" value="Piwi"/>
    <property type="match status" value="1"/>
</dbReference>
<dbReference type="EMBL" id="JAUTXT010000025">
    <property type="protein sequence ID" value="KAK3673508.1"/>
    <property type="molecule type" value="Genomic_DNA"/>
</dbReference>
<dbReference type="Gene3D" id="3.30.420.10">
    <property type="entry name" value="Ribonuclease H-like superfamily/Ribonuclease H"/>
    <property type="match status" value="1"/>
</dbReference>
<dbReference type="Proteomes" id="UP001274830">
    <property type="component" value="Unassembled WGS sequence"/>
</dbReference>
<feature type="region of interest" description="Disordered" evidence="2">
    <location>
        <begin position="1"/>
        <end position="161"/>
    </location>
</feature>
<evidence type="ECO:0000259" key="4">
    <source>
        <dbReference type="PROSITE" id="PS50822"/>
    </source>
</evidence>
<dbReference type="InterPro" id="IPR036397">
    <property type="entry name" value="RNaseH_sf"/>
</dbReference>
<accession>A0AAE1BZU0</accession>
<evidence type="ECO:0000256" key="1">
    <source>
        <dbReference type="PROSITE-ProRule" id="PRU00047"/>
    </source>
</evidence>
<evidence type="ECO:0000313" key="6">
    <source>
        <dbReference type="Proteomes" id="UP001274830"/>
    </source>
</evidence>
<keyword evidence="6" id="KW-1185">Reference proteome</keyword>
<dbReference type="InterPro" id="IPR001878">
    <property type="entry name" value="Znf_CCHC"/>
</dbReference>
<gene>
    <name evidence="5" type="ORF">LTR78_006742</name>
</gene>
<dbReference type="SUPFAM" id="SSF57756">
    <property type="entry name" value="Retrovirus zinc finger-like domains"/>
    <property type="match status" value="1"/>
</dbReference>
<feature type="domain" description="CCHC-type" evidence="3">
    <location>
        <begin position="167"/>
        <end position="182"/>
    </location>
</feature>
<dbReference type="SMART" id="SM00343">
    <property type="entry name" value="ZnF_C2HC"/>
    <property type="match status" value="1"/>
</dbReference>
<organism evidence="5 6">
    <name type="scientific">Recurvomyces mirabilis</name>
    <dbReference type="NCBI Taxonomy" id="574656"/>
    <lineage>
        <taxon>Eukaryota</taxon>
        <taxon>Fungi</taxon>
        <taxon>Dikarya</taxon>
        <taxon>Ascomycota</taxon>
        <taxon>Pezizomycotina</taxon>
        <taxon>Dothideomycetes</taxon>
        <taxon>Dothideomycetidae</taxon>
        <taxon>Mycosphaerellales</taxon>
        <taxon>Teratosphaeriaceae</taxon>
        <taxon>Recurvomyces</taxon>
    </lineage>
</organism>
<dbReference type="PANTHER" id="PTHR22891">
    <property type="entry name" value="EUKARYOTIC TRANSLATION INITIATION FACTOR 2C"/>
    <property type="match status" value="1"/>
</dbReference>
<evidence type="ECO:0000259" key="3">
    <source>
        <dbReference type="PROSITE" id="PS50158"/>
    </source>
</evidence>
<comment type="caution">
    <text evidence="5">The sequence shown here is derived from an EMBL/GenBank/DDBJ whole genome shotgun (WGS) entry which is preliminary data.</text>
</comment>
<dbReference type="Pfam" id="PF00098">
    <property type="entry name" value="zf-CCHC"/>
    <property type="match status" value="1"/>
</dbReference>
<protein>
    <recommendedName>
        <fullName evidence="7">CCHC-type domain-containing protein</fullName>
    </recommendedName>
</protein>
<dbReference type="InterPro" id="IPR036085">
    <property type="entry name" value="PAZ_dom_sf"/>
</dbReference>
<dbReference type="PROSITE" id="PS50822">
    <property type="entry name" value="PIWI"/>
    <property type="match status" value="1"/>
</dbReference>
<dbReference type="InterPro" id="IPR003165">
    <property type="entry name" value="Piwi"/>
</dbReference>
<feature type="compositionally biased region" description="Low complexity" evidence="2">
    <location>
        <begin position="51"/>
        <end position="61"/>
    </location>
</feature>
<keyword evidence="1" id="KW-0862">Zinc</keyword>
<evidence type="ECO:0000313" key="5">
    <source>
        <dbReference type="EMBL" id="KAK3673508.1"/>
    </source>
</evidence>
<dbReference type="Gene3D" id="3.40.50.2300">
    <property type="match status" value="1"/>
</dbReference>
<name>A0AAE1BZU0_9PEZI</name>
<dbReference type="GO" id="GO:0003676">
    <property type="term" value="F:nucleic acid binding"/>
    <property type="evidence" value="ECO:0007669"/>
    <property type="project" value="InterPro"/>
</dbReference>
<dbReference type="InterPro" id="IPR012337">
    <property type="entry name" value="RNaseH-like_sf"/>
</dbReference>
<reference evidence="5" key="1">
    <citation type="submission" date="2023-07" db="EMBL/GenBank/DDBJ databases">
        <title>Black Yeasts Isolated from many extreme environments.</title>
        <authorList>
            <person name="Coleine C."/>
            <person name="Stajich J.E."/>
            <person name="Selbmann L."/>
        </authorList>
    </citation>
    <scope>NUCLEOTIDE SEQUENCE</scope>
    <source>
        <strain evidence="5">CCFEE 5485</strain>
    </source>
</reference>
<dbReference type="SUPFAM" id="SSF101690">
    <property type="entry name" value="PAZ domain"/>
    <property type="match status" value="1"/>
</dbReference>
<evidence type="ECO:0000256" key="2">
    <source>
        <dbReference type="SAM" id="MobiDB-lite"/>
    </source>
</evidence>
<feature type="compositionally biased region" description="Low complexity" evidence="2">
    <location>
        <begin position="8"/>
        <end position="30"/>
    </location>
</feature>
<dbReference type="SUPFAM" id="SSF53098">
    <property type="entry name" value="Ribonuclease H-like"/>
    <property type="match status" value="1"/>
</dbReference>